<reference evidence="1" key="2">
    <citation type="submission" date="2022-06" db="UniProtKB">
        <authorList>
            <consortium name="EnsemblMetazoa"/>
        </authorList>
    </citation>
    <scope>IDENTIFICATION</scope>
    <source>
        <strain evidence="1">DF5081</strain>
    </source>
</reference>
<organism evidence="1 2">
    <name type="scientific">Caenorhabditis japonica</name>
    <dbReference type="NCBI Taxonomy" id="281687"/>
    <lineage>
        <taxon>Eukaryota</taxon>
        <taxon>Metazoa</taxon>
        <taxon>Ecdysozoa</taxon>
        <taxon>Nematoda</taxon>
        <taxon>Chromadorea</taxon>
        <taxon>Rhabditida</taxon>
        <taxon>Rhabditina</taxon>
        <taxon>Rhabditomorpha</taxon>
        <taxon>Rhabditoidea</taxon>
        <taxon>Rhabditidae</taxon>
        <taxon>Peloderinae</taxon>
        <taxon>Caenorhabditis</taxon>
    </lineage>
</organism>
<proteinExistence type="predicted"/>
<sequence length="88" mass="10256">MPKKVCYVLSRHPVGTLILFQCSSNPRPTENRRRRLDREPKIDADCQQHYVPLLPEWDSQLPEVFDESVQVQAKVKSEDSRETSIDAF</sequence>
<name>A0A8R1IFY5_CAEJA</name>
<reference evidence="2" key="1">
    <citation type="submission" date="2010-08" db="EMBL/GenBank/DDBJ databases">
        <authorList>
            <consortium name="Caenorhabditis japonica Sequencing Consortium"/>
            <person name="Wilson R.K."/>
        </authorList>
    </citation>
    <scope>NUCLEOTIDE SEQUENCE [LARGE SCALE GENOMIC DNA]</scope>
    <source>
        <strain evidence="2">DF5081</strain>
    </source>
</reference>
<evidence type="ECO:0000313" key="1">
    <source>
        <dbReference type="EnsemblMetazoa" id="CJA35362.1"/>
    </source>
</evidence>
<dbReference type="Proteomes" id="UP000005237">
    <property type="component" value="Unassembled WGS sequence"/>
</dbReference>
<evidence type="ECO:0000313" key="2">
    <source>
        <dbReference type="Proteomes" id="UP000005237"/>
    </source>
</evidence>
<dbReference type="AlphaFoldDB" id="A0A8R1IFY5"/>
<keyword evidence="2" id="KW-1185">Reference proteome</keyword>
<accession>A0A8R1IFY5</accession>
<protein>
    <submittedName>
        <fullName evidence="1">Uncharacterized protein</fullName>
    </submittedName>
</protein>
<dbReference type="EnsemblMetazoa" id="CJA35362.1">
    <property type="protein sequence ID" value="CJA35362.1"/>
    <property type="gene ID" value="WBGene00211209"/>
</dbReference>